<gene>
    <name evidence="2" type="ORF">ACFQO7_12610</name>
</gene>
<evidence type="ECO:0000313" key="3">
    <source>
        <dbReference type="Proteomes" id="UP001596392"/>
    </source>
</evidence>
<name>A0ABW2GTW0_9ACTN</name>
<dbReference type="PANTHER" id="PTHR34315:SF1">
    <property type="entry name" value="INTRADIOL RING-CLEAVAGE DIOXYGENASES DOMAIN-CONTAINING PROTEIN-RELATED"/>
    <property type="match status" value="1"/>
</dbReference>
<sequence length="181" mass="19406">MGHDHEGQRVSRRSIFAGISAVGLGSLLAACGDGTPATTTSGEPVSPDATTSADLTGLFTDANTCKLSPSTTQGPYYFDADKIRSDIREDRAGTRLRVVLKVQDSEQCKPVTNAVVEIWHCGAVRGAHRAGHLQRRQRHLPGQQADEGHPGRRRLPGGAGAGRRFRHRRQLTRGGHGIGRA</sequence>
<evidence type="ECO:0000256" key="1">
    <source>
        <dbReference type="SAM" id="MobiDB-lite"/>
    </source>
</evidence>
<dbReference type="Proteomes" id="UP001596392">
    <property type="component" value="Unassembled WGS sequence"/>
</dbReference>
<dbReference type="RefSeq" id="WP_376806531.1">
    <property type="nucleotide sequence ID" value="NZ_JBHTAC010000010.1"/>
</dbReference>
<feature type="compositionally biased region" description="Basic residues" evidence="1">
    <location>
        <begin position="130"/>
        <end position="139"/>
    </location>
</feature>
<dbReference type="Gene3D" id="2.60.130.10">
    <property type="entry name" value="Aromatic compound dioxygenase"/>
    <property type="match status" value="1"/>
</dbReference>
<comment type="caution">
    <text evidence="2">The sequence shown here is derived from an EMBL/GenBank/DDBJ whole genome shotgun (WGS) entry which is preliminary data.</text>
</comment>
<organism evidence="2 3">
    <name type="scientific">Catellatospora aurea</name>
    <dbReference type="NCBI Taxonomy" id="1337874"/>
    <lineage>
        <taxon>Bacteria</taxon>
        <taxon>Bacillati</taxon>
        <taxon>Actinomycetota</taxon>
        <taxon>Actinomycetes</taxon>
        <taxon>Micromonosporales</taxon>
        <taxon>Micromonosporaceae</taxon>
        <taxon>Catellatospora</taxon>
    </lineage>
</organism>
<keyword evidence="3" id="KW-1185">Reference proteome</keyword>
<dbReference type="PANTHER" id="PTHR34315">
    <property type="match status" value="1"/>
</dbReference>
<reference evidence="3" key="1">
    <citation type="journal article" date="2019" name="Int. J. Syst. Evol. Microbiol.">
        <title>The Global Catalogue of Microorganisms (GCM) 10K type strain sequencing project: providing services to taxonomists for standard genome sequencing and annotation.</title>
        <authorList>
            <consortium name="The Broad Institute Genomics Platform"/>
            <consortium name="The Broad Institute Genome Sequencing Center for Infectious Disease"/>
            <person name="Wu L."/>
            <person name="Ma J."/>
        </authorList>
    </citation>
    <scope>NUCLEOTIDE SEQUENCE [LARGE SCALE GENOMIC DNA]</scope>
    <source>
        <strain evidence="3">CGMCC 1.9106</strain>
    </source>
</reference>
<proteinExistence type="predicted"/>
<dbReference type="SUPFAM" id="SSF49482">
    <property type="entry name" value="Aromatic compound dioxygenase"/>
    <property type="match status" value="1"/>
</dbReference>
<evidence type="ECO:0008006" key="4">
    <source>
        <dbReference type="Google" id="ProtNLM"/>
    </source>
</evidence>
<protein>
    <recommendedName>
        <fullName evidence="4">Intradiol ring-cleavage dioxygenases domain-containing protein</fullName>
    </recommendedName>
</protein>
<evidence type="ECO:0000313" key="2">
    <source>
        <dbReference type="EMBL" id="MFC7243320.1"/>
    </source>
</evidence>
<accession>A0ABW2GTW0</accession>
<feature type="region of interest" description="Disordered" evidence="1">
    <location>
        <begin position="130"/>
        <end position="181"/>
    </location>
</feature>
<dbReference type="EMBL" id="JBHTAC010000010">
    <property type="protein sequence ID" value="MFC7243320.1"/>
    <property type="molecule type" value="Genomic_DNA"/>
</dbReference>
<dbReference type="InterPro" id="IPR015889">
    <property type="entry name" value="Intradiol_dOase_core"/>
</dbReference>